<evidence type="ECO:0000256" key="1">
    <source>
        <dbReference type="ARBA" id="ARBA00022737"/>
    </source>
</evidence>
<evidence type="ECO:0000259" key="5">
    <source>
        <dbReference type="PROSITE" id="PS50222"/>
    </source>
</evidence>
<feature type="domain" description="EF-hand" evidence="5">
    <location>
        <begin position="69"/>
        <end position="104"/>
    </location>
</feature>
<comment type="caution">
    <text evidence="6">The sequence shown here is derived from an EMBL/GenBank/DDBJ whole genome shotgun (WGS) entry which is preliminary data.</text>
</comment>
<gene>
    <name evidence="6" type="ORF">SSX86_027212</name>
</gene>
<dbReference type="Gene3D" id="1.10.238.10">
    <property type="entry name" value="EF-hand"/>
    <property type="match status" value="1"/>
</dbReference>
<dbReference type="GO" id="GO:0005509">
    <property type="term" value="F:calcium ion binding"/>
    <property type="evidence" value="ECO:0007669"/>
    <property type="project" value="UniProtKB-UniRule"/>
</dbReference>
<dbReference type="Pfam" id="PF13499">
    <property type="entry name" value="EF-hand_7"/>
    <property type="match status" value="1"/>
</dbReference>
<evidence type="ECO:0000313" key="6">
    <source>
        <dbReference type="EMBL" id="KAK9056124.1"/>
    </source>
</evidence>
<dbReference type="GO" id="GO:0019900">
    <property type="term" value="F:kinase binding"/>
    <property type="evidence" value="ECO:0007669"/>
    <property type="project" value="UniProtKB-UniRule"/>
</dbReference>
<dbReference type="PROSITE" id="PS00018">
    <property type="entry name" value="EF_HAND_1"/>
    <property type="match status" value="1"/>
</dbReference>
<dbReference type="CDD" id="cd00051">
    <property type="entry name" value="EFh"/>
    <property type="match status" value="1"/>
</dbReference>
<dbReference type="Pfam" id="PF00036">
    <property type="entry name" value="EF-hand_1"/>
    <property type="match status" value="1"/>
</dbReference>
<name>A0AAP0CMV4_9ASTR</name>
<comment type="similarity">
    <text evidence="3 4">Belongs to the calcineurin regulatory subunit family.</text>
</comment>
<dbReference type="InterPro" id="IPR018247">
    <property type="entry name" value="EF_Hand_1_Ca_BS"/>
</dbReference>
<keyword evidence="4" id="KW-0472">Membrane</keyword>
<protein>
    <recommendedName>
        <fullName evidence="4">Calcineurin B-like protein</fullName>
    </recommendedName>
</protein>
<dbReference type="PANTHER" id="PTHR23056:SF144">
    <property type="entry name" value="CALCINEURIN B-LIKE PROTEIN"/>
    <property type="match status" value="1"/>
</dbReference>
<comment type="subcellular location">
    <subcellularLocation>
        <location evidence="4">Membrane</location>
    </subcellularLocation>
</comment>
<dbReference type="AlphaFoldDB" id="A0AAP0CMV4"/>
<dbReference type="FunFam" id="1.10.238.10:FF:000073">
    <property type="entry name" value="calcineurin B-like protein 3"/>
    <property type="match status" value="1"/>
</dbReference>
<dbReference type="GO" id="GO:0016020">
    <property type="term" value="C:membrane"/>
    <property type="evidence" value="ECO:0007669"/>
    <property type="project" value="UniProtKB-SubCell"/>
</dbReference>
<evidence type="ECO:0000256" key="3">
    <source>
        <dbReference type="ARBA" id="ARBA00023774"/>
    </source>
</evidence>
<evidence type="ECO:0000313" key="7">
    <source>
        <dbReference type="Proteomes" id="UP001408789"/>
    </source>
</evidence>
<evidence type="ECO:0000256" key="2">
    <source>
        <dbReference type="ARBA" id="ARBA00022837"/>
    </source>
</evidence>
<accession>A0AAP0CMV4</accession>
<evidence type="ECO:0000256" key="4">
    <source>
        <dbReference type="RuleBase" id="RU369080"/>
    </source>
</evidence>
<dbReference type="Proteomes" id="UP001408789">
    <property type="component" value="Unassembled WGS sequence"/>
</dbReference>
<keyword evidence="4" id="KW-0479">Metal-binding</keyword>
<dbReference type="SUPFAM" id="SSF47473">
    <property type="entry name" value="EF-hand"/>
    <property type="match status" value="1"/>
</dbReference>
<keyword evidence="2 4" id="KW-0106">Calcium</keyword>
<comment type="subunit">
    <text evidence="4">Homodimer. Interacts with CIPK.</text>
</comment>
<dbReference type="SMART" id="SM00054">
    <property type="entry name" value="EFh"/>
    <property type="match status" value="3"/>
</dbReference>
<comment type="function">
    <text evidence="4">Acts as a calcium sensor. CBL proteins interact with CIPK serine-threonine protein kinases. Binding of a CBL protein to the regulatory NAF domain of a CIPK protein lead to the activation of the kinase in a calcium-dependent manner.</text>
</comment>
<sequence>MGCFCSTSSKDFKRLPSFDPAALAADTPFTVNEVEALFELFGKLSSSVVDDGVIGKDEFHLALFRTHDRRNLFADRIFDLFDVNRSGHIDFSEFVRSLGVFHPKAPQADKVLYAFKLYDLRRTGFIEREELKEMVLALLHESDLELSDDIIESMVEKTFTEADSKGDGRIDQEEWREYVDKNPSLLKNMTLPHLMDITLRFPSFVMNSQVEETYTTG</sequence>
<dbReference type="PRINTS" id="PR00450">
    <property type="entry name" value="RECOVERIN"/>
</dbReference>
<dbReference type="PANTHER" id="PTHR23056">
    <property type="entry name" value="CALCINEURIN B"/>
    <property type="match status" value="1"/>
</dbReference>
<reference evidence="6 7" key="1">
    <citation type="submission" date="2024-04" db="EMBL/GenBank/DDBJ databases">
        <title>The reference genome of an endangered Asteraceae, Deinandra increscens subsp. villosa, native to the Central Coast of California.</title>
        <authorList>
            <person name="Guilliams M."/>
            <person name="Hasenstab-Lehman K."/>
            <person name="Meyer R."/>
            <person name="Mcevoy S."/>
        </authorList>
    </citation>
    <scope>NUCLEOTIDE SEQUENCE [LARGE SCALE GENOMIC DNA]</scope>
    <source>
        <tissue evidence="6">Leaf</tissue>
    </source>
</reference>
<dbReference type="InterPro" id="IPR045198">
    <property type="entry name" value="CNBL1-10"/>
</dbReference>
<organism evidence="6 7">
    <name type="scientific">Deinandra increscens subsp. villosa</name>
    <dbReference type="NCBI Taxonomy" id="3103831"/>
    <lineage>
        <taxon>Eukaryota</taxon>
        <taxon>Viridiplantae</taxon>
        <taxon>Streptophyta</taxon>
        <taxon>Embryophyta</taxon>
        <taxon>Tracheophyta</taxon>
        <taxon>Spermatophyta</taxon>
        <taxon>Magnoliopsida</taxon>
        <taxon>eudicotyledons</taxon>
        <taxon>Gunneridae</taxon>
        <taxon>Pentapetalae</taxon>
        <taxon>asterids</taxon>
        <taxon>campanulids</taxon>
        <taxon>Asterales</taxon>
        <taxon>Asteraceae</taxon>
        <taxon>Asteroideae</taxon>
        <taxon>Heliantheae alliance</taxon>
        <taxon>Madieae</taxon>
        <taxon>Madiinae</taxon>
        <taxon>Deinandra</taxon>
    </lineage>
</organism>
<feature type="domain" description="EF-hand" evidence="5">
    <location>
        <begin position="150"/>
        <end position="185"/>
    </location>
</feature>
<keyword evidence="1 4" id="KW-0677">Repeat</keyword>
<dbReference type="InterPro" id="IPR011992">
    <property type="entry name" value="EF-hand-dom_pair"/>
</dbReference>
<feature type="domain" description="EF-hand" evidence="5">
    <location>
        <begin position="106"/>
        <end position="141"/>
    </location>
</feature>
<dbReference type="GO" id="GO:0019722">
    <property type="term" value="P:calcium-mediated signaling"/>
    <property type="evidence" value="ECO:0007669"/>
    <property type="project" value="UniProtKB-UniRule"/>
</dbReference>
<dbReference type="PROSITE" id="PS50222">
    <property type="entry name" value="EF_HAND_2"/>
    <property type="match status" value="3"/>
</dbReference>
<dbReference type="InterPro" id="IPR002048">
    <property type="entry name" value="EF_hand_dom"/>
</dbReference>
<proteinExistence type="inferred from homology"/>
<keyword evidence="7" id="KW-1185">Reference proteome</keyword>
<dbReference type="EMBL" id="JBCNJP010000025">
    <property type="protein sequence ID" value="KAK9056124.1"/>
    <property type="molecule type" value="Genomic_DNA"/>
</dbReference>